<name>A0A173YLB2_9FIRM</name>
<feature type="transmembrane region" description="Helical" evidence="1">
    <location>
        <begin position="134"/>
        <end position="152"/>
    </location>
</feature>
<keyword evidence="1" id="KW-0472">Membrane</keyword>
<dbReference type="RefSeq" id="WP_050641769.1">
    <property type="nucleotide sequence ID" value="NZ_CABKUE010000009.1"/>
</dbReference>
<evidence type="ECO:0000313" key="3">
    <source>
        <dbReference type="Proteomes" id="UP000095544"/>
    </source>
</evidence>
<keyword evidence="1" id="KW-1133">Transmembrane helix</keyword>
<feature type="transmembrane region" description="Helical" evidence="1">
    <location>
        <begin position="107"/>
        <end position="128"/>
    </location>
</feature>
<proteinExistence type="predicted"/>
<sequence length="157" mass="17766">MTRMEFLQQLRQALENDLSGSVVQENVDFYNQYISDEVRKGKSEEEVLQMLGDPWILARTVIDAVDGTDRSTVYEAGGSTYDDFEKGRSTQQENGGQKMRGFGFDTWWKKLLAVLAVIMVIVVIFSIVTGLVRLLAPILIPIIVILIIIQLISGRRR</sequence>
<dbReference type="OrthoDB" id="1779993at2"/>
<dbReference type="EMBL" id="CYZU01000001">
    <property type="protein sequence ID" value="CUN64330.1"/>
    <property type="molecule type" value="Genomic_DNA"/>
</dbReference>
<dbReference type="Pfam" id="PF22564">
    <property type="entry name" value="HAAS"/>
    <property type="match status" value="1"/>
</dbReference>
<protein>
    <submittedName>
        <fullName evidence="2">Predicted membrane protein</fullName>
    </submittedName>
</protein>
<evidence type="ECO:0000256" key="1">
    <source>
        <dbReference type="SAM" id="Phobius"/>
    </source>
</evidence>
<accession>A0A173YLB2</accession>
<evidence type="ECO:0000313" key="2">
    <source>
        <dbReference type="EMBL" id="CUN64330.1"/>
    </source>
</evidence>
<reference evidence="2 3" key="1">
    <citation type="submission" date="2015-09" db="EMBL/GenBank/DDBJ databases">
        <authorList>
            <consortium name="Pathogen Informatics"/>
        </authorList>
    </citation>
    <scope>NUCLEOTIDE SEQUENCE [LARGE SCALE GENOMIC DNA]</scope>
    <source>
        <strain evidence="2 3">2789STDY5834876</strain>
    </source>
</reference>
<gene>
    <name evidence="2" type="ORF">ERS852491_00131</name>
</gene>
<organism evidence="2 3">
    <name type="scientific">Faecalicatena contorta</name>
    <dbReference type="NCBI Taxonomy" id="39482"/>
    <lineage>
        <taxon>Bacteria</taxon>
        <taxon>Bacillati</taxon>
        <taxon>Bacillota</taxon>
        <taxon>Clostridia</taxon>
        <taxon>Lachnospirales</taxon>
        <taxon>Lachnospiraceae</taxon>
        <taxon>Faecalicatena</taxon>
    </lineage>
</organism>
<keyword evidence="1" id="KW-0812">Transmembrane</keyword>
<dbReference type="Proteomes" id="UP000095544">
    <property type="component" value="Unassembled WGS sequence"/>
</dbReference>
<dbReference type="AlphaFoldDB" id="A0A173YLB2"/>